<keyword evidence="2 7" id="KW-0812">Transmembrane</keyword>
<dbReference type="PANTHER" id="PTHR38766:SF1">
    <property type="entry name" value="FLAGELLAR PROTEIN FLIO"/>
    <property type="match status" value="1"/>
</dbReference>
<evidence type="ECO:0000256" key="4">
    <source>
        <dbReference type="ARBA" id="ARBA00023136"/>
    </source>
</evidence>
<evidence type="ECO:0000256" key="3">
    <source>
        <dbReference type="ARBA" id="ARBA00022989"/>
    </source>
</evidence>
<keyword evidence="4 7" id="KW-0472">Membrane</keyword>
<dbReference type="GO" id="GO:0009425">
    <property type="term" value="C:bacterial-type flagellum basal body"/>
    <property type="evidence" value="ECO:0007669"/>
    <property type="project" value="UniProtKB-SubCell"/>
</dbReference>
<evidence type="ECO:0000256" key="6">
    <source>
        <dbReference type="ARBA" id="ARBA00037937"/>
    </source>
</evidence>
<evidence type="ECO:0000256" key="7">
    <source>
        <dbReference type="RuleBase" id="RU362064"/>
    </source>
</evidence>
<comment type="similarity">
    <text evidence="6 7">Belongs to the FliO/MopB family.</text>
</comment>
<keyword evidence="9" id="KW-0966">Cell projection</keyword>
<keyword evidence="1 7" id="KW-1003">Cell membrane</keyword>
<accession>A0A066ZRA8</accession>
<feature type="transmembrane region" description="Helical" evidence="7">
    <location>
        <begin position="41"/>
        <end position="64"/>
    </location>
</feature>
<organism evidence="9 10">
    <name type="scientific">Hydrogenovibrio marinus</name>
    <dbReference type="NCBI Taxonomy" id="28885"/>
    <lineage>
        <taxon>Bacteria</taxon>
        <taxon>Pseudomonadati</taxon>
        <taxon>Pseudomonadota</taxon>
        <taxon>Gammaproteobacteria</taxon>
        <taxon>Thiotrichales</taxon>
        <taxon>Piscirickettsiaceae</taxon>
        <taxon>Hydrogenovibrio</taxon>
    </lineage>
</organism>
<comment type="subcellular location">
    <subcellularLocation>
        <location evidence="7">Cell membrane</location>
    </subcellularLocation>
    <subcellularLocation>
        <location evidence="7">Bacterial flagellum basal body</location>
    </subcellularLocation>
</comment>
<dbReference type="InterPro" id="IPR052205">
    <property type="entry name" value="FliO/MopB"/>
</dbReference>
<comment type="caution">
    <text evidence="9">The sequence shown here is derived from an EMBL/GenBank/DDBJ whole genome shotgun (WGS) entry which is preliminary data.</text>
</comment>
<dbReference type="STRING" id="28885.EI16_00280"/>
<evidence type="ECO:0000256" key="5">
    <source>
        <dbReference type="ARBA" id="ARBA00023143"/>
    </source>
</evidence>
<keyword evidence="3 7" id="KW-1133">Transmembrane helix</keyword>
<dbReference type="GO" id="GO:0005886">
    <property type="term" value="C:plasma membrane"/>
    <property type="evidence" value="ECO:0007669"/>
    <property type="project" value="UniProtKB-SubCell"/>
</dbReference>
<dbReference type="Pfam" id="PF04347">
    <property type="entry name" value="FliO"/>
    <property type="match status" value="1"/>
</dbReference>
<keyword evidence="10" id="KW-1185">Reference proteome</keyword>
<keyword evidence="9" id="KW-0969">Cilium</keyword>
<evidence type="ECO:0000256" key="8">
    <source>
        <dbReference type="SAM" id="SignalP"/>
    </source>
</evidence>
<sequence length="150" mass="16646">MIVFVRKICQVGVFAFAWFSANVYAAVPEPTTLSKGIEPTSYFGQILVSLAFIILVIFAGAWMLKRLGKVNGLVSKDMRVLGNMAVGQRERILLLQVGKEQLLIGVTSSRISLLHELKEPIDVQESAPMNNAFAQRLQEALANRKKLEND</sequence>
<evidence type="ECO:0000256" key="2">
    <source>
        <dbReference type="ARBA" id="ARBA00022692"/>
    </source>
</evidence>
<reference evidence="9 10" key="1">
    <citation type="submission" date="2014-04" db="EMBL/GenBank/DDBJ databases">
        <title>Draft genome sequence of Hydrogenovibrio marinus MH-110, a model organism for aerobic H2 metabolism.</title>
        <authorList>
            <person name="Cha H.J."/>
            <person name="Jo B.H."/>
            <person name="Hwang B.H."/>
        </authorList>
    </citation>
    <scope>NUCLEOTIDE SEQUENCE [LARGE SCALE GENOMIC DNA]</scope>
    <source>
        <strain evidence="9 10">MH-110</strain>
    </source>
</reference>
<dbReference type="EMBL" id="JMIU01000001">
    <property type="protein sequence ID" value="KDN94789.1"/>
    <property type="molecule type" value="Genomic_DNA"/>
</dbReference>
<evidence type="ECO:0000313" key="9">
    <source>
        <dbReference type="EMBL" id="KDN94789.1"/>
    </source>
</evidence>
<dbReference type="NCBIfam" id="TIGR03500">
    <property type="entry name" value="FliO_TIGR"/>
    <property type="match status" value="1"/>
</dbReference>
<evidence type="ECO:0000313" key="10">
    <source>
        <dbReference type="Proteomes" id="UP000027341"/>
    </source>
</evidence>
<dbReference type="RefSeq" id="WP_029908257.1">
    <property type="nucleotide sequence ID" value="NZ_JMIU01000001.1"/>
</dbReference>
<keyword evidence="8" id="KW-0732">Signal</keyword>
<dbReference type="PANTHER" id="PTHR38766">
    <property type="entry name" value="FLAGELLAR PROTEIN FLIO"/>
    <property type="match status" value="1"/>
</dbReference>
<dbReference type="InterPro" id="IPR022781">
    <property type="entry name" value="Flagellar_biosynth_FliO"/>
</dbReference>
<feature type="chain" id="PRO_5001635913" description="Flagellar protein" evidence="8">
    <location>
        <begin position="26"/>
        <end position="150"/>
    </location>
</feature>
<keyword evidence="9" id="KW-0282">Flagellum</keyword>
<protein>
    <recommendedName>
        <fullName evidence="7">Flagellar protein</fullName>
    </recommendedName>
</protein>
<feature type="signal peptide" evidence="8">
    <location>
        <begin position="1"/>
        <end position="25"/>
    </location>
</feature>
<dbReference type="GO" id="GO:0044781">
    <property type="term" value="P:bacterial-type flagellum organization"/>
    <property type="evidence" value="ECO:0007669"/>
    <property type="project" value="UniProtKB-UniRule"/>
</dbReference>
<dbReference type="AlphaFoldDB" id="A0A066ZRA8"/>
<proteinExistence type="inferred from homology"/>
<keyword evidence="5 7" id="KW-0975">Bacterial flagellum</keyword>
<name>A0A066ZRA8_HYDMR</name>
<evidence type="ECO:0000256" key="1">
    <source>
        <dbReference type="ARBA" id="ARBA00022475"/>
    </source>
</evidence>
<dbReference type="Proteomes" id="UP000027341">
    <property type="component" value="Unassembled WGS sequence"/>
</dbReference>
<gene>
    <name evidence="9" type="ORF">EI16_00280</name>
</gene>